<reference evidence="3" key="2">
    <citation type="submission" date="2001-09" db="EMBL/GenBank/DDBJ databases">
        <title>Oryza sativa nipponbare(GA3) genomic DNA, chromosome 2, BAC clone:OJ1524_D08.</title>
        <authorList>
            <person name="Sasaki T."/>
            <person name="Matsumoto T."/>
            <person name="Yamamoto K."/>
        </authorList>
    </citation>
    <scope>NUCLEOTIDE SEQUENCE</scope>
</reference>
<dbReference type="Proteomes" id="UP000000763">
    <property type="component" value="Chromosome 2"/>
</dbReference>
<evidence type="ECO:0000256" key="1">
    <source>
        <dbReference type="SAM" id="MobiDB-lite"/>
    </source>
</evidence>
<evidence type="ECO:0000313" key="4">
    <source>
        <dbReference type="Proteomes" id="UP000000763"/>
    </source>
</evidence>
<organism evidence="3 4">
    <name type="scientific">Oryza sativa subsp. japonica</name>
    <name type="common">Rice</name>
    <dbReference type="NCBI Taxonomy" id="39947"/>
    <lineage>
        <taxon>Eukaryota</taxon>
        <taxon>Viridiplantae</taxon>
        <taxon>Streptophyta</taxon>
        <taxon>Embryophyta</taxon>
        <taxon>Tracheophyta</taxon>
        <taxon>Spermatophyta</taxon>
        <taxon>Magnoliopsida</taxon>
        <taxon>Liliopsida</taxon>
        <taxon>Poales</taxon>
        <taxon>Poaceae</taxon>
        <taxon>BOP clade</taxon>
        <taxon>Oryzoideae</taxon>
        <taxon>Oryzeae</taxon>
        <taxon>Oryzinae</taxon>
        <taxon>Oryza</taxon>
        <taxon>Oryza sativa</taxon>
    </lineage>
</organism>
<name>Q6H7M5_ORYSJ</name>
<reference evidence="2" key="1">
    <citation type="submission" date="2001-09" db="EMBL/GenBank/DDBJ databases">
        <title>Oryza sativa nipponbare(GA3) genomic DNA, chromosome 2, BAC clone:OJ1225_F07.</title>
        <authorList>
            <person name="Sasaki T."/>
            <person name="Matsumoto T."/>
            <person name="Yamamoto K."/>
        </authorList>
    </citation>
    <scope>NUCLEOTIDE SEQUENCE</scope>
</reference>
<protein>
    <submittedName>
        <fullName evidence="3">Uncharacterized protein</fullName>
    </submittedName>
</protein>
<evidence type="ECO:0000313" key="2">
    <source>
        <dbReference type="EMBL" id="BAD25261.1"/>
    </source>
</evidence>
<proteinExistence type="predicted"/>
<feature type="region of interest" description="Disordered" evidence="1">
    <location>
        <begin position="31"/>
        <end position="71"/>
    </location>
</feature>
<sequence length="71" mass="8044">MLHTPHAHRRRPPHTPVAVFHLARRSPFATAVRASFDQERERERSEEEETVGGGDEKMLERGEEEVAGLVG</sequence>
<accession>Q6H7M5</accession>
<gene>
    <name evidence="2" type="ORF">OJ1225_F07.25</name>
    <name evidence="3" type="ORF">OJ1524_D08.10</name>
</gene>
<dbReference type="AlphaFoldDB" id="Q6H7M5"/>
<evidence type="ECO:0000313" key="3">
    <source>
        <dbReference type="EMBL" id="BAD25274.1"/>
    </source>
</evidence>
<reference evidence="4" key="3">
    <citation type="journal article" date="2005" name="Nature">
        <title>The map-based sequence of the rice genome.</title>
        <authorList>
            <consortium name="International rice genome sequencing project (IRGSP)"/>
            <person name="Matsumoto T."/>
            <person name="Wu J."/>
            <person name="Kanamori H."/>
            <person name="Katayose Y."/>
            <person name="Fujisawa M."/>
            <person name="Namiki N."/>
            <person name="Mizuno H."/>
            <person name="Yamamoto K."/>
            <person name="Antonio B.A."/>
            <person name="Baba T."/>
            <person name="Sakata K."/>
            <person name="Nagamura Y."/>
            <person name="Aoki H."/>
            <person name="Arikawa K."/>
            <person name="Arita K."/>
            <person name="Bito T."/>
            <person name="Chiden Y."/>
            <person name="Fujitsuka N."/>
            <person name="Fukunaka R."/>
            <person name="Hamada M."/>
            <person name="Harada C."/>
            <person name="Hayashi A."/>
            <person name="Hijishita S."/>
            <person name="Honda M."/>
            <person name="Hosokawa S."/>
            <person name="Ichikawa Y."/>
            <person name="Idonuma A."/>
            <person name="Iijima M."/>
            <person name="Ikeda M."/>
            <person name="Ikeno M."/>
            <person name="Ito K."/>
            <person name="Ito S."/>
            <person name="Ito T."/>
            <person name="Ito Y."/>
            <person name="Ito Y."/>
            <person name="Iwabuchi A."/>
            <person name="Kamiya K."/>
            <person name="Karasawa W."/>
            <person name="Kurita K."/>
            <person name="Katagiri S."/>
            <person name="Kikuta A."/>
            <person name="Kobayashi H."/>
            <person name="Kobayashi N."/>
            <person name="Machita K."/>
            <person name="Maehara T."/>
            <person name="Masukawa M."/>
            <person name="Mizubayashi T."/>
            <person name="Mukai Y."/>
            <person name="Nagasaki H."/>
            <person name="Nagata Y."/>
            <person name="Naito S."/>
            <person name="Nakashima M."/>
            <person name="Nakama Y."/>
            <person name="Nakamichi Y."/>
            <person name="Nakamura M."/>
            <person name="Meguro A."/>
            <person name="Negishi M."/>
            <person name="Ohta I."/>
            <person name="Ohta T."/>
            <person name="Okamoto M."/>
            <person name="Ono N."/>
            <person name="Saji S."/>
            <person name="Sakaguchi M."/>
            <person name="Sakai K."/>
            <person name="Shibata M."/>
            <person name="Shimokawa T."/>
            <person name="Song J."/>
            <person name="Takazaki Y."/>
            <person name="Terasawa K."/>
            <person name="Tsugane M."/>
            <person name="Tsuji K."/>
            <person name="Ueda S."/>
            <person name="Waki K."/>
            <person name="Yamagata H."/>
            <person name="Yamamoto M."/>
            <person name="Yamamoto S."/>
            <person name="Yamane H."/>
            <person name="Yoshiki S."/>
            <person name="Yoshihara R."/>
            <person name="Yukawa K."/>
            <person name="Zhong H."/>
            <person name="Yano M."/>
            <person name="Yuan Q."/>
            <person name="Ouyang S."/>
            <person name="Liu J."/>
            <person name="Jones K.M."/>
            <person name="Gansberger K."/>
            <person name="Moffat K."/>
            <person name="Hill J."/>
            <person name="Bera J."/>
            <person name="Fadrosh D."/>
            <person name="Jin S."/>
            <person name="Johri S."/>
            <person name="Kim M."/>
            <person name="Overton L."/>
            <person name="Reardon M."/>
            <person name="Tsitrin T."/>
            <person name="Vuong H."/>
            <person name="Weaver B."/>
            <person name="Ciecko A."/>
            <person name="Tallon L."/>
            <person name="Jackson J."/>
            <person name="Pai G."/>
            <person name="Aken S.V."/>
            <person name="Utterback T."/>
            <person name="Reidmuller S."/>
            <person name="Feldblyum T."/>
            <person name="Hsiao J."/>
            <person name="Zismann V."/>
            <person name="Iobst S."/>
            <person name="de Vazeille A.R."/>
            <person name="Buell C.R."/>
            <person name="Ying K."/>
            <person name="Li Y."/>
            <person name="Lu T."/>
            <person name="Huang Y."/>
            <person name="Zhao Q."/>
            <person name="Feng Q."/>
            <person name="Zhang L."/>
            <person name="Zhu J."/>
            <person name="Weng Q."/>
            <person name="Mu J."/>
            <person name="Lu Y."/>
            <person name="Fan D."/>
            <person name="Liu Y."/>
            <person name="Guan J."/>
            <person name="Zhang Y."/>
            <person name="Yu S."/>
            <person name="Liu X."/>
            <person name="Zhang Y."/>
            <person name="Hong G."/>
            <person name="Han B."/>
            <person name="Choisne N."/>
            <person name="Demange N."/>
            <person name="Orjeda G."/>
            <person name="Samain S."/>
            <person name="Cattolico L."/>
            <person name="Pelletier E."/>
            <person name="Couloux A."/>
            <person name="Segurens B."/>
            <person name="Wincker P."/>
            <person name="D'Hont A."/>
            <person name="Scarpelli C."/>
            <person name="Weissenbach J."/>
            <person name="Salanoubat M."/>
            <person name="Quetier F."/>
            <person name="Yu Y."/>
            <person name="Kim H.R."/>
            <person name="Rambo T."/>
            <person name="Currie J."/>
            <person name="Collura K."/>
            <person name="Luo M."/>
            <person name="Yang T."/>
            <person name="Ammiraju J.S.S."/>
            <person name="Engler F."/>
            <person name="Soderlund C."/>
            <person name="Wing R.A."/>
            <person name="Palmer L.E."/>
            <person name="de la Bastide M."/>
            <person name="Spiegel L."/>
            <person name="Nascimento L."/>
            <person name="Zutavern T."/>
            <person name="O'Shaughnessy A."/>
            <person name="Dike S."/>
            <person name="Dedhia N."/>
            <person name="Preston R."/>
            <person name="Balija V."/>
            <person name="McCombie W.R."/>
            <person name="Chow T."/>
            <person name="Chen H."/>
            <person name="Chung M."/>
            <person name="Chen C."/>
            <person name="Shaw J."/>
            <person name="Wu H."/>
            <person name="Hsiao K."/>
            <person name="Chao Y."/>
            <person name="Chu M."/>
            <person name="Cheng C."/>
            <person name="Hour A."/>
            <person name="Lee P."/>
            <person name="Lin S."/>
            <person name="Lin Y."/>
            <person name="Liou J."/>
            <person name="Liu S."/>
            <person name="Hsing Y."/>
            <person name="Raghuvanshi S."/>
            <person name="Mohanty A."/>
            <person name="Bharti A.K."/>
            <person name="Gaur A."/>
            <person name="Gupta V."/>
            <person name="Kumar D."/>
            <person name="Ravi V."/>
            <person name="Vij S."/>
            <person name="Kapur A."/>
            <person name="Khurana P."/>
            <person name="Khurana P."/>
            <person name="Khurana J.P."/>
            <person name="Tyagi A.K."/>
            <person name="Gaikwad K."/>
            <person name="Singh A."/>
            <person name="Dalal V."/>
            <person name="Srivastava S."/>
            <person name="Dixit A."/>
            <person name="Pal A.K."/>
            <person name="Ghazi I.A."/>
            <person name="Yadav M."/>
            <person name="Pandit A."/>
            <person name="Bhargava A."/>
            <person name="Sureshbabu K."/>
            <person name="Batra K."/>
            <person name="Sharma T.R."/>
            <person name="Mohapatra T."/>
            <person name="Singh N.K."/>
            <person name="Messing J."/>
            <person name="Nelson A.B."/>
            <person name="Fuks G."/>
            <person name="Kavchok S."/>
            <person name="Keizer G."/>
            <person name="Linton E."/>
            <person name="Llaca V."/>
            <person name="Song R."/>
            <person name="Tanyolac B."/>
            <person name="Young S."/>
            <person name="Ho-Il K."/>
            <person name="Hahn J.H."/>
            <person name="Sangsakoo G."/>
            <person name="Vanavichit A."/>
            <person name="de Mattos Luiz.A.T."/>
            <person name="Zimmer P.D."/>
            <person name="Malone G."/>
            <person name="Dellagostin O."/>
            <person name="de Oliveira A.C."/>
            <person name="Bevan M."/>
            <person name="Bancroft I."/>
            <person name="Minx P."/>
            <person name="Cordum H."/>
            <person name="Wilson R."/>
            <person name="Cheng Z."/>
            <person name="Jin W."/>
            <person name="Jiang J."/>
            <person name="Leong S.A."/>
            <person name="Iwama H."/>
            <person name="Gojobori T."/>
            <person name="Itoh T."/>
            <person name="Niimura Y."/>
            <person name="Fujii Y."/>
            <person name="Habara T."/>
            <person name="Sakai H."/>
            <person name="Sato Y."/>
            <person name="Wilson G."/>
            <person name="Kumar K."/>
            <person name="McCouch S."/>
            <person name="Juretic N."/>
            <person name="Hoen D."/>
            <person name="Wright S."/>
            <person name="Bruskiewich R."/>
            <person name="Bureau T."/>
            <person name="Miyao A."/>
            <person name="Hirochika H."/>
            <person name="Nishikawa T."/>
            <person name="Kadowaki K."/>
            <person name="Sugiura M."/>
            <person name="Burr B."/>
            <person name="Sasaki T."/>
        </authorList>
    </citation>
    <scope>NUCLEOTIDE SEQUENCE [LARGE SCALE GENOMIC DNA]</scope>
    <source>
        <strain evidence="4">cv. Nipponbare</strain>
    </source>
</reference>
<reference evidence="4" key="4">
    <citation type="journal article" date="2008" name="Nucleic Acids Res.">
        <title>The rice annotation project database (RAP-DB): 2008 update.</title>
        <authorList>
            <consortium name="The rice annotation project (RAP)"/>
        </authorList>
    </citation>
    <scope>GENOME REANNOTATION</scope>
    <source>
        <strain evidence="4">cv. Nipponbare</strain>
    </source>
</reference>
<dbReference type="EMBL" id="AP004184">
    <property type="protein sequence ID" value="BAD25261.1"/>
    <property type="molecule type" value="Genomic_DNA"/>
</dbReference>
<feature type="compositionally biased region" description="Basic and acidic residues" evidence="1">
    <location>
        <begin position="36"/>
        <end position="45"/>
    </location>
</feature>
<feature type="compositionally biased region" description="Acidic residues" evidence="1">
    <location>
        <begin position="62"/>
        <end position="71"/>
    </location>
</feature>
<dbReference type="EMBL" id="AP004191">
    <property type="protein sequence ID" value="BAD25274.1"/>
    <property type="molecule type" value="Genomic_DNA"/>
</dbReference>